<name>A0ACC1HYV6_9FUNG</name>
<proteinExistence type="predicted"/>
<organism evidence="1 2">
    <name type="scientific">Spiromyces aspiralis</name>
    <dbReference type="NCBI Taxonomy" id="68401"/>
    <lineage>
        <taxon>Eukaryota</taxon>
        <taxon>Fungi</taxon>
        <taxon>Fungi incertae sedis</taxon>
        <taxon>Zoopagomycota</taxon>
        <taxon>Kickxellomycotina</taxon>
        <taxon>Kickxellomycetes</taxon>
        <taxon>Kickxellales</taxon>
        <taxon>Kickxellaceae</taxon>
        <taxon>Spiromyces</taxon>
    </lineage>
</organism>
<comment type="caution">
    <text evidence="1">The sequence shown here is derived from an EMBL/GenBank/DDBJ whole genome shotgun (WGS) entry which is preliminary data.</text>
</comment>
<dbReference type="EMBL" id="JAMZIH010000007">
    <property type="protein sequence ID" value="KAJ1680318.1"/>
    <property type="molecule type" value="Genomic_DNA"/>
</dbReference>
<reference evidence="1" key="1">
    <citation type="submission" date="2022-06" db="EMBL/GenBank/DDBJ databases">
        <title>Phylogenomic reconstructions and comparative analyses of Kickxellomycotina fungi.</title>
        <authorList>
            <person name="Reynolds N.K."/>
            <person name="Stajich J.E."/>
            <person name="Barry K."/>
            <person name="Grigoriev I.V."/>
            <person name="Crous P."/>
            <person name="Smith M.E."/>
        </authorList>
    </citation>
    <scope>NUCLEOTIDE SEQUENCE</scope>
    <source>
        <strain evidence="1">RSA 2271</strain>
    </source>
</reference>
<evidence type="ECO:0000313" key="1">
    <source>
        <dbReference type="EMBL" id="KAJ1680318.1"/>
    </source>
</evidence>
<gene>
    <name evidence="1" type="ORF">EV182_000228</name>
</gene>
<sequence length="139" mass="15421">MTAIKRIVVFGASGSLGQAICKKAIGRNWDVIGINRKPPSSSLDSEIRDNVERRQGNALNPQMYRDILGSSDAVIHYIGGIMEKTNCKGWINTGARGMPANSGEQQQQQQQQQDTFEKVNRDTEEEARKQHRATLPPSV</sequence>
<dbReference type="Proteomes" id="UP001145114">
    <property type="component" value="Unassembled WGS sequence"/>
</dbReference>
<evidence type="ECO:0000313" key="2">
    <source>
        <dbReference type="Proteomes" id="UP001145114"/>
    </source>
</evidence>
<accession>A0ACC1HYV6</accession>
<keyword evidence="2" id="KW-1185">Reference proteome</keyword>
<protein>
    <submittedName>
        <fullName evidence="1">Uncharacterized protein</fullName>
    </submittedName>
</protein>